<organism evidence="3 4">
    <name type="scientific">Bradyrhizobium erythrophlei</name>
    <dbReference type="NCBI Taxonomy" id="1437360"/>
    <lineage>
        <taxon>Bacteria</taxon>
        <taxon>Pseudomonadati</taxon>
        <taxon>Pseudomonadota</taxon>
        <taxon>Alphaproteobacteria</taxon>
        <taxon>Hyphomicrobiales</taxon>
        <taxon>Nitrobacteraceae</taxon>
        <taxon>Bradyrhizobium</taxon>
    </lineage>
</organism>
<evidence type="ECO:0000313" key="4">
    <source>
        <dbReference type="Proteomes" id="UP000189796"/>
    </source>
</evidence>
<dbReference type="PANTHER" id="PTHR33645:SF11">
    <property type="entry name" value="AMINOPEPTIDASE (DUF3754)"/>
    <property type="match status" value="1"/>
</dbReference>
<feature type="transmembrane region" description="Helical" evidence="2">
    <location>
        <begin position="306"/>
        <end position="325"/>
    </location>
</feature>
<feature type="region of interest" description="Disordered" evidence="1">
    <location>
        <begin position="1"/>
        <end position="22"/>
    </location>
</feature>
<keyword evidence="2" id="KW-0472">Membrane</keyword>
<evidence type="ECO:0000313" key="3">
    <source>
        <dbReference type="EMBL" id="SHG32816.1"/>
    </source>
</evidence>
<keyword evidence="2" id="KW-0812">Transmembrane</keyword>
<feature type="transmembrane region" description="Helical" evidence="2">
    <location>
        <begin position="273"/>
        <end position="294"/>
    </location>
</feature>
<keyword evidence="2" id="KW-1133">Transmembrane helix</keyword>
<proteinExistence type="predicted"/>
<protein>
    <recommendedName>
        <fullName evidence="5">DUF3754 domain-containing protein</fullName>
    </recommendedName>
</protein>
<dbReference type="AlphaFoldDB" id="A0A1M5IWZ7"/>
<evidence type="ECO:0008006" key="5">
    <source>
        <dbReference type="Google" id="ProtNLM"/>
    </source>
</evidence>
<name>A0A1M5IWZ7_9BRAD</name>
<accession>A0A1M5IWZ7</accession>
<evidence type="ECO:0000256" key="2">
    <source>
        <dbReference type="SAM" id="Phobius"/>
    </source>
</evidence>
<dbReference type="Pfam" id="PF12576">
    <property type="entry name" value="DUF3754"/>
    <property type="match status" value="1"/>
</dbReference>
<dbReference type="InterPro" id="IPR022227">
    <property type="entry name" value="DUF3754"/>
</dbReference>
<evidence type="ECO:0000256" key="1">
    <source>
        <dbReference type="SAM" id="MobiDB-lite"/>
    </source>
</evidence>
<dbReference type="PANTHER" id="PTHR33645">
    <property type="entry name" value="AMINOPEPTIDASE (DUF3754)"/>
    <property type="match status" value="1"/>
</dbReference>
<sequence>MHAPPVRYRASHGDGCDNAGDSLVNRAQGEAAAPEQPDRVIPRRKSDIIERLVAEGGLDETGQARLRQLARMLGAIFHYQYFEELDRLREAYFHFDPEVDPRACGEKKDLEAAYRGLSEEFVRILADANFVEITHDEITRAFAERALVRVKIKAPVEDYRDVRMFRRGHHTETIDIPVWFGLRHRPLEVVVYDDVVLMVATWPDGIKPAKARKAFARARRGARKIRCGAVLFKYFRHIARADLEALFPNVRVVMSLSDHFTLGVPAIVGGVPILIKLASTMTVLFVVAGFYLGLTGTIGDSDTERALAALSGLFALGAFLLRQWGNFHRQSLIHQKQLTDNIYYRNVNNNSGIFNYLIGEAEEQDWKEALLAYYGLLTAAQPLTREALGAGIEELLARAFGVSADFKIDDALARLKRLDLLAESDGRFSVLPLPAALAQLDKEWAQLCRAGAEAP</sequence>
<dbReference type="EMBL" id="LT670817">
    <property type="protein sequence ID" value="SHG32816.1"/>
    <property type="molecule type" value="Genomic_DNA"/>
</dbReference>
<gene>
    <name evidence="3" type="ORF">SAMN05443248_1163</name>
</gene>
<reference evidence="3 4" key="1">
    <citation type="submission" date="2016-11" db="EMBL/GenBank/DDBJ databases">
        <authorList>
            <person name="Jaros S."/>
            <person name="Januszkiewicz K."/>
            <person name="Wedrychowicz H."/>
        </authorList>
    </citation>
    <scope>NUCLEOTIDE SEQUENCE [LARGE SCALE GENOMIC DNA]</scope>
    <source>
        <strain evidence="3 4">GAS138</strain>
    </source>
</reference>
<dbReference type="Proteomes" id="UP000189796">
    <property type="component" value="Chromosome I"/>
</dbReference>
<dbReference type="OrthoDB" id="445083at2"/>